<keyword evidence="3 7" id="KW-0808">Transferase</keyword>
<dbReference type="EC" id="2.3.1.191" evidence="7"/>
<keyword evidence="6 7" id="KW-0012">Acyltransferase</keyword>
<keyword evidence="5 7" id="KW-0443">Lipid metabolism</keyword>
<protein>
    <recommendedName>
        <fullName evidence="7">UDP-3-O-acylglucosamine N-acyltransferase</fullName>
        <ecNumber evidence="7">2.3.1.191</ecNumber>
    </recommendedName>
</protein>
<dbReference type="Gene3D" id="3.40.1390.10">
    <property type="entry name" value="MurE/MurF, N-terminal domain"/>
    <property type="match status" value="1"/>
</dbReference>
<dbReference type="Pfam" id="PF04613">
    <property type="entry name" value="LpxD"/>
    <property type="match status" value="1"/>
</dbReference>
<feature type="domain" description="UDP-3-O-[3-hydroxymyristoyl] glucosamine N-acyltransferase non-repeat region" evidence="9">
    <location>
        <begin position="23"/>
        <end position="89"/>
    </location>
</feature>
<dbReference type="GO" id="GO:0103118">
    <property type="term" value="F:UDP-3-O-[(3R)-3-hydroxyacyl]-glucosamine N-acyltransferase activity"/>
    <property type="evidence" value="ECO:0007669"/>
    <property type="project" value="UniProtKB-EC"/>
</dbReference>
<evidence type="ECO:0000256" key="5">
    <source>
        <dbReference type="ARBA" id="ARBA00023098"/>
    </source>
</evidence>
<evidence type="ECO:0000256" key="8">
    <source>
        <dbReference type="SAM" id="Coils"/>
    </source>
</evidence>
<comment type="pathway">
    <text evidence="7">Bacterial outer membrane biogenesis; LPS lipid A biosynthesis.</text>
</comment>
<name>A0A7V2ZHZ8_9BACT</name>
<organism evidence="11">
    <name type="scientific">Ignavibacterium album</name>
    <dbReference type="NCBI Taxonomy" id="591197"/>
    <lineage>
        <taxon>Bacteria</taxon>
        <taxon>Pseudomonadati</taxon>
        <taxon>Ignavibacteriota</taxon>
        <taxon>Ignavibacteria</taxon>
        <taxon>Ignavibacteriales</taxon>
        <taxon>Ignavibacteriaceae</taxon>
        <taxon>Ignavibacterium</taxon>
    </lineage>
</organism>
<dbReference type="Pfam" id="PF00132">
    <property type="entry name" value="Hexapep"/>
    <property type="match status" value="1"/>
</dbReference>
<comment type="function">
    <text evidence="7">Catalyzes the N-acylation of UDP-3-O-acylglucosamine using 3-hydroxyacyl-ACP as the acyl donor. Is involved in the biosynthesis of lipid A, a phosphorylated glycolipid that anchors the lipopolysaccharide to the outer membrane of the cell.</text>
</comment>
<dbReference type="GO" id="GO:0016410">
    <property type="term" value="F:N-acyltransferase activity"/>
    <property type="evidence" value="ECO:0007669"/>
    <property type="project" value="InterPro"/>
</dbReference>
<dbReference type="UniPathway" id="UPA00973"/>
<comment type="catalytic activity">
    <reaction evidence="7">
        <text>a UDP-3-O-[(3R)-3-hydroxyacyl]-alpha-D-glucosamine + a (3R)-hydroxyacyl-[ACP] = a UDP-2-N,3-O-bis[(3R)-3-hydroxyacyl]-alpha-D-glucosamine + holo-[ACP] + H(+)</text>
        <dbReference type="Rhea" id="RHEA:53836"/>
        <dbReference type="Rhea" id="RHEA-COMP:9685"/>
        <dbReference type="Rhea" id="RHEA-COMP:9945"/>
        <dbReference type="ChEBI" id="CHEBI:15378"/>
        <dbReference type="ChEBI" id="CHEBI:64479"/>
        <dbReference type="ChEBI" id="CHEBI:78827"/>
        <dbReference type="ChEBI" id="CHEBI:137740"/>
        <dbReference type="ChEBI" id="CHEBI:137748"/>
        <dbReference type="EC" id="2.3.1.191"/>
    </reaction>
</comment>
<dbReference type="CDD" id="cd03352">
    <property type="entry name" value="LbH_LpxD"/>
    <property type="match status" value="1"/>
</dbReference>
<evidence type="ECO:0000259" key="10">
    <source>
        <dbReference type="Pfam" id="PF25087"/>
    </source>
</evidence>
<dbReference type="NCBIfam" id="NF002060">
    <property type="entry name" value="PRK00892.1"/>
    <property type="match status" value="1"/>
</dbReference>
<evidence type="ECO:0000256" key="2">
    <source>
        <dbReference type="ARBA" id="ARBA00022556"/>
    </source>
</evidence>
<dbReference type="GO" id="GO:0016020">
    <property type="term" value="C:membrane"/>
    <property type="evidence" value="ECO:0007669"/>
    <property type="project" value="GOC"/>
</dbReference>
<dbReference type="InterPro" id="IPR056729">
    <property type="entry name" value="GMPPB_C"/>
</dbReference>
<dbReference type="AlphaFoldDB" id="A0A7V2ZHZ8"/>
<keyword evidence="4 7" id="KW-0677">Repeat</keyword>
<comment type="similarity">
    <text evidence="7">Belongs to the transferase hexapeptide repeat family. LpxD subfamily.</text>
</comment>
<evidence type="ECO:0000256" key="6">
    <source>
        <dbReference type="ARBA" id="ARBA00023315"/>
    </source>
</evidence>
<dbReference type="HAMAP" id="MF_00523">
    <property type="entry name" value="LpxD"/>
    <property type="match status" value="1"/>
</dbReference>
<sequence length="350" mass="38243">MLNLTVKEVARLVSGKIIGDENLVIKSVAKIDEAKPGNLSFIYLPAYEKFQQTTQASALLVKPELQKTRKDITYIEVDFPEKAFFAILREFFTPVFPLEGIDRTAFIHPEAKLGNNVSIGKNVVVSKGCKVGDNTKIFHNTVLYEDVEVGNDCLIFSNISIREKCIIGNRVIIHSGTVIGSDGFGFSPDEKGVYHKIPQIGNVVIEDDVELGANVAIDRAALGSTIIKRGTKIDNLVQIAHNVIIGEDTVISSQTGISGSTKIGNHVIIAGQVGIVGHIEIGDNVVLMAQSGISKSIKKPGYYFGYPAKELKTSQKLEAHIRNLPDYAEKIKKLEEELNDLKNALLSDSK</sequence>
<evidence type="ECO:0000259" key="9">
    <source>
        <dbReference type="Pfam" id="PF04613"/>
    </source>
</evidence>
<evidence type="ECO:0000256" key="1">
    <source>
        <dbReference type="ARBA" id="ARBA00022516"/>
    </source>
</evidence>
<feature type="coiled-coil region" evidence="8">
    <location>
        <begin position="317"/>
        <end position="344"/>
    </location>
</feature>
<feature type="active site" description="Proton acceptor" evidence="7">
    <location>
        <position position="241"/>
    </location>
</feature>
<gene>
    <name evidence="7 11" type="primary">lpxD</name>
    <name evidence="11" type="ORF">ENS31_01850</name>
</gene>
<dbReference type="InterPro" id="IPR020573">
    <property type="entry name" value="UDP_GlcNAc_AcTrfase_non-rep"/>
</dbReference>
<comment type="subunit">
    <text evidence="7">Homotrimer.</text>
</comment>
<reference evidence="11" key="1">
    <citation type="journal article" date="2020" name="mSystems">
        <title>Genome- and Community-Level Interaction Insights into Carbon Utilization and Element Cycling Functions of Hydrothermarchaeota in Hydrothermal Sediment.</title>
        <authorList>
            <person name="Zhou Z."/>
            <person name="Liu Y."/>
            <person name="Xu W."/>
            <person name="Pan J."/>
            <person name="Luo Z.H."/>
            <person name="Li M."/>
        </authorList>
    </citation>
    <scope>NUCLEOTIDE SEQUENCE [LARGE SCALE GENOMIC DNA]</scope>
    <source>
        <strain evidence="11">SpSt-479</strain>
    </source>
</reference>
<dbReference type="PANTHER" id="PTHR43378">
    <property type="entry name" value="UDP-3-O-ACYLGLUCOSAMINE N-ACYLTRANSFERASE"/>
    <property type="match status" value="1"/>
</dbReference>
<dbReference type="EMBL" id="DSUJ01000008">
    <property type="protein sequence ID" value="HFI90255.1"/>
    <property type="molecule type" value="Genomic_DNA"/>
</dbReference>
<dbReference type="Pfam" id="PF25087">
    <property type="entry name" value="GMPPB_C"/>
    <property type="match status" value="1"/>
</dbReference>
<feature type="domain" description="Mannose-1-phosphate guanyltransferase C-terminal" evidence="10">
    <location>
        <begin position="104"/>
        <end position="182"/>
    </location>
</feature>
<dbReference type="InterPro" id="IPR007691">
    <property type="entry name" value="LpxD"/>
</dbReference>
<proteinExistence type="inferred from homology"/>
<dbReference type="PANTHER" id="PTHR43378:SF2">
    <property type="entry name" value="UDP-3-O-ACYLGLUCOSAMINE N-ACYLTRANSFERASE 1, MITOCHONDRIAL-RELATED"/>
    <property type="match status" value="1"/>
</dbReference>
<keyword evidence="8" id="KW-0175">Coiled coil</keyword>
<dbReference type="Gene3D" id="2.160.10.10">
    <property type="entry name" value="Hexapeptide repeat proteins"/>
    <property type="match status" value="1"/>
</dbReference>
<comment type="caution">
    <text evidence="11">The sequence shown here is derived from an EMBL/GenBank/DDBJ whole genome shotgun (WGS) entry which is preliminary data.</text>
</comment>
<evidence type="ECO:0000256" key="7">
    <source>
        <dbReference type="HAMAP-Rule" id="MF_00523"/>
    </source>
</evidence>
<keyword evidence="2 7" id="KW-0441">Lipid A biosynthesis</keyword>
<dbReference type="GO" id="GO:0009245">
    <property type="term" value="P:lipid A biosynthetic process"/>
    <property type="evidence" value="ECO:0007669"/>
    <property type="project" value="UniProtKB-UniRule"/>
</dbReference>
<dbReference type="InterPro" id="IPR001451">
    <property type="entry name" value="Hexapep"/>
</dbReference>
<dbReference type="SUPFAM" id="SSF51161">
    <property type="entry name" value="Trimeric LpxA-like enzymes"/>
    <property type="match status" value="1"/>
</dbReference>
<evidence type="ECO:0000313" key="11">
    <source>
        <dbReference type="EMBL" id="HFI90255.1"/>
    </source>
</evidence>
<dbReference type="NCBIfam" id="TIGR01853">
    <property type="entry name" value="lipid_A_lpxD"/>
    <property type="match status" value="1"/>
</dbReference>
<dbReference type="InterPro" id="IPR011004">
    <property type="entry name" value="Trimer_LpxA-like_sf"/>
</dbReference>
<accession>A0A7V2ZHZ8</accession>
<keyword evidence="1 7" id="KW-0444">Lipid biosynthesis</keyword>
<evidence type="ECO:0000256" key="3">
    <source>
        <dbReference type="ARBA" id="ARBA00022679"/>
    </source>
</evidence>
<evidence type="ECO:0000256" key="4">
    <source>
        <dbReference type="ARBA" id="ARBA00022737"/>
    </source>
</evidence>